<dbReference type="AlphaFoldDB" id="A0A3M7QJ75"/>
<name>A0A3M7QJ75_BRAPC</name>
<proteinExistence type="predicted"/>
<protein>
    <submittedName>
        <fullName evidence="1">Uncharacterized protein</fullName>
    </submittedName>
</protein>
<dbReference type="Proteomes" id="UP000276133">
    <property type="component" value="Unassembled WGS sequence"/>
</dbReference>
<comment type="caution">
    <text evidence="1">The sequence shown here is derived from an EMBL/GenBank/DDBJ whole genome shotgun (WGS) entry which is preliminary data.</text>
</comment>
<accession>A0A3M7QJ75</accession>
<dbReference type="EMBL" id="REGN01005989">
    <property type="protein sequence ID" value="RNA11312.1"/>
    <property type="molecule type" value="Genomic_DNA"/>
</dbReference>
<evidence type="ECO:0000313" key="1">
    <source>
        <dbReference type="EMBL" id="RNA11312.1"/>
    </source>
</evidence>
<keyword evidence="2" id="KW-1185">Reference proteome</keyword>
<gene>
    <name evidence="1" type="ORF">BpHYR1_001590</name>
</gene>
<organism evidence="1 2">
    <name type="scientific">Brachionus plicatilis</name>
    <name type="common">Marine rotifer</name>
    <name type="synonym">Brachionus muelleri</name>
    <dbReference type="NCBI Taxonomy" id="10195"/>
    <lineage>
        <taxon>Eukaryota</taxon>
        <taxon>Metazoa</taxon>
        <taxon>Spiralia</taxon>
        <taxon>Gnathifera</taxon>
        <taxon>Rotifera</taxon>
        <taxon>Eurotatoria</taxon>
        <taxon>Monogononta</taxon>
        <taxon>Pseudotrocha</taxon>
        <taxon>Ploima</taxon>
        <taxon>Brachionidae</taxon>
        <taxon>Brachionus</taxon>
    </lineage>
</organism>
<reference evidence="1 2" key="1">
    <citation type="journal article" date="2018" name="Sci. Rep.">
        <title>Genomic signatures of local adaptation to the degree of environmental predictability in rotifers.</title>
        <authorList>
            <person name="Franch-Gras L."/>
            <person name="Hahn C."/>
            <person name="Garcia-Roger E.M."/>
            <person name="Carmona M.J."/>
            <person name="Serra M."/>
            <person name="Gomez A."/>
        </authorList>
    </citation>
    <scope>NUCLEOTIDE SEQUENCE [LARGE SCALE GENOMIC DNA]</scope>
    <source>
        <strain evidence="1">HYR1</strain>
    </source>
</reference>
<evidence type="ECO:0000313" key="2">
    <source>
        <dbReference type="Proteomes" id="UP000276133"/>
    </source>
</evidence>
<sequence>MIDQLDNISGGSKKTLFGLIIYKKKIVKFLSKNFLLFKRILATSSIPSLDPLSTLLLFDYYKNLILEKITIYILICKMFLVPKSTISKKCL</sequence>